<dbReference type="KEGG" id="ehx:EMIHUDRAFT_97072"/>
<organism evidence="3 4">
    <name type="scientific">Emiliania huxleyi (strain CCMP1516)</name>
    <dbReference type="NCBI Taxonomy" id="280463"/>
    <lineage>
        <taxon>Eukaryota</taxon>
        <taxon>Haptista</taxon>
        <taxon>Haptophyta</taxon>
        <taxon>Prymnesiophyceae</taxon>
        <taxon>Isochrysidales</taxon>
        <taxon>Noelaerhabdaceae</taxon>
        <taxon>Emiliania</taxon>
    </lineage>
</organism>
<dbReference type="PaxDb" id="2903-EOD07256"/>
<evidence type="ECO:0000256" key="2">
    <source>
        <dbReference type="SAM" id="SignalP"/>
    </source>
</evidence>
<dbReference type="InterPro" id="IPR011990">
    <property type="entry name" value="TPR-like_helical_dom_sf"/>
</dbReference>
<accession>A0A0D3I7M1</accession>
<dbReference type="RefSeq" id="XP_005759685.1">
    <property type="nucleotide sequence ID" value="XM_005759628.1"/>
</dbReference>
<keyword evidence="2" id="KW-0732">Signal</keyword>
<reference evidence="3" key="2">
    <citation type="submission" date="2024-10" db="UniProtKB">
        <authorList>
            <consortium name="EnsemblProtists"/>
        </authorList>
    </citation>
    <scope>IDENTIFICATION</scope>
</reference>
<dbReference type="Proteomes" id="UP000013827">
    <property type="component" value="Unassembled WGS sequence"/>
</dbReference>
<feature type="region of interest" description="Disordered" evidence="1">
    <location>
        <begin position="281"/>
        <end position="303"/>
    </location>
</feature>
<dbReference type="Gene3D" id="1.25.40.10">
    <property type="entry name" value="Tetratricopeptide repeat domain"/>
    <property type="match status" value="1"/>
</dbReference>
<feature type="signal peptide" evidence="2">
    <location>
        <begin position="1"/>
        <end position="16"/>
    </location>
</feature>
<evidence type="ECO:0000313" key="4">
    <source>
        <dbReference type="Proteomes" id="UP000013827"/>
    </source>
</evidence>
<feature type="chain" id="PRO_5044290954" description="Fe2OG dioxygenase domain-containing protein" evidence="2">
    <location>
        <begin position="17"/>
        <end position="334"/>
    </location>
</feature>
<sequence>MFRLLFILISTSITGAAETCVANNFVAGAAGLSASFLGAFTPSECAKLREASRSAATNATADVRSNPNSDAPWVSRTYVVGDGFRSDGPSGALELPAWAKQRLLSLALTADRSLWRLSRAESDGLEAPIVSTYVSPADHFGWHVDQSVEQAAADASAGRAGRLLAIALQLSSPGEYEGGELEVGASVAPRGVGDLVVFPAATGARVALIAWLRGGGGGADTALELHRRVLGAWTGTGEAAGALSGDAVSSPPAAVLSLLAAQLEQAGRHAEALPLLQRAAAQQPDDAAARNRRGGGQSPCVPTSTRGDMCMCSTILSRIRCIRSPRIRAVLRIH</sequence>
<name>A0A0D3I7M1_EMIH1</name>
<evidence type="ECO:0008006" key="5">
    <source>
        <dbReference type="Google" id="ProtNLM"/>
    </source>
</evidence>
<evidence type="ECO:0000313" key="3">
    <source>
        <dbReference type="EnsemblProtists" id="EOD07256"/>
    </source>
</evidence>
<keyword evidence="4" id="KW-1185">Reference proteome</keyword>
<dbReference type="GeneID" id="17253331"/>
<dbReference type="Gene3D" id="2.60.120.620">
    <property type="entry name" value="q2cbj1_9rhob like domain"/>
    <property type="match status" value="1"/>
</dbReference>
<dbReference type="AlphaFoldDB" id="A0A0D3I7M1"/>
<dbReference type="HOGENOM" id="CLU_832708_0_0_1"/>
<dbReference type="EnsemblProtists" id="EOD07256">
    <property type="protein sequence ID" value="EOD07256"/>
    <property type="gene ID" value="EMIHUDRAFT_97072"/>
</dbReference>
<evidence type="ECO:0000256" key="1">
    <source>
        <dbReference type="SAM" id="MobiDB-lite"/>
    </source>
</evidence>
<reference evidence="4" key="1">
    <citation type="journal article" date="2013" name="Nature">
        <title>Pan genome of the phytoplankton Emiliania underpins its global distribution.</title>
        <authorList>
            <person name="Read B.A."/>
            <person name="Kegel J."/>
            <person name="Klute M.J."/>
            <person name="Kuo A."/>
            <person name="Lefebvre S.C."/>
            <person name="Maumus F."/>
            <person name="Mayer C."/>
            <person name="Miller J."/>
            <person name="Monier A."/>
            <person name="Salamov A."/>
            <person name="Young J."/>
            <person name="Aguilar M."/>
            <person name="Claverie J.M."/>
            <person name="Frickenhaus S."/>
            <person name="Gonzalez K."/>
            <person name="Herman E.K."/>
            <person name="Lin Y.C."/>
            <person name="Napier J."/>
            <person name="Ogata H."/>
            <person name="Sarno A.F."/>
            <person name="Shmutz J."/>
            <person name="Schroeder D."/>
            <person name="de Vargas C."/>
            <person name="Verret F."/>
            <person name="von Dassow P."/>
            <person name="Valentin K."/>
            <person name="Van de Peer Y."/>
            <person name="Wheeler G."/>
            <person name="Dacks J.B."/>
            <person name="Delwiche C.F."/>
            <person name="Dyhrman S.T."/>
            <person name="Glockner G."/>
            <person name="John U."/>
            <person name="Richards T."/>
            <person name="Worden A.Z."/>
            <person name="Zhang X."/>
            <person name="Grigoriev I.V."/>
            <person name="Allen A.E."/>
            <person name="Bidle K."/>
            <person name="Borodovsky M."/>
            <person name="Bowler C."/>
            <person name="Brownlee C."/>
            <person name="Cock J.M."/>
            <person name="Elias M."/>
            <person name="Gladyshev V.N."/>
            <person name="Groth M."/>
            <person name="Guda C."/>
            <person name="Hadaegh A."/>
            <person name="Iglesias-Rodriguez M.D."/>
            <person name="Jenkins J."/>
            <person name="Jones B.M."/>
            <person name="Lawson T."/>
            <person name="Leese F."/>
            <person name="Lindquist E."/>
            <person name="Lobanov A."/>
            <person name="Lomsadze A."/>
            <person name="Malik S.B."/>
            <person name="Marsh M.E."/>
            <person name="Mackinder L."/>
            <person name="Mock T."/>
            <person name="Mueller-Roeber B."/>
            <person name="Pagarete A."/>
            <person name="Parker M."/>
            <person name="Probert I."/>
            <person name="Quesneville H."/>
            <person name="Raines C."/>
            <person name="Rensing S.A."/>
            <person name="Riano-Pachon D.M."/>
            <person name="Richier S."/>
            <person name="Rokitta S."/>
            <person name="Shiraiwa Y."/>
            <person name="Soanes D.M."/>
            <person name="van der Giezen M."/>
            <person name="Wahlund T.M."/>
            <person name="Williams B."/>
            <person name="Wilson W."/>
            <person name="Wolfe G."/>
            <person name="Wurch L.L."/>
        </authorList>
    </citation>
    <scope>NUCLEOTIDE SEQUENCE</scope>
</reference>
<proteinExistence type="predicted"/>
<protein>
    <recommendedName>
        <fullName evidence="5">Fe2OG dioxygenase domain-containing protein</fullName>
    </recommendedName>
</protein>
<dbReference type="SUPFAM" id="SSF48452">
    <property type="entry name" value="TPR-like"/>
    <property type="match status" value="1"/>
</dbReference>